<feature type="chain" id="PRO_5021287998" description="Hydrophobin" evidence="1">
    <location>
        <begin position="21"/>
        <end position="102"/>
    </location>
</feature>
<dbReference type="VEuPathDB" id="FungiDB:BD410DRAFT_787529"/>
<dbReference type="Proteomes" id="UP000294933">
    <property type="component" value="Unassembled WGS sequence"/>
</dbReference>
<protein>
    <recommendedName>
        <fullName evidence="4">Hydrophobin</fullName>
    </recommendedName>
</protein>
<sequence>MSAVISPVLLALITGNISRCQLVPDTPPCGLRHSGNLAWKDASCLTGSYSICDAYLCCERTESPEVLRNFLIVNWTSLRKSMSLCECITFAQFCEYQPIEPR</sequence>
<keyword evidence="3" id="KW-1185">Reference proteome</keyword>
<evidence type="ECO:0000313" key="2">
    <source>
        <dbReference type="EMBL" id="TDL23212.1"/>
    </source>
</evidence>
<accession>A0A4Y7Q7W1</accession>
<evidence type="ECO:0008006" key="4">
    <source>
        <dbReference type="Google" id="ProtNLM"/>
    </source>
</evidence>
<evidence type="ECO:0000256" key="1">
    <source>
        <dbReference type="SAM" id="SignalP"/>
    </source>
</evidence>
<name>A0A4Y7Q7W1_9AGAM</name>
<evidence type="ECO:0000313" key="3">
    <source>
        <dbReference type="Proteomes" id="UP000294933"/>
    </source>
</evidence>
<dbReference type="AlphaFoldDB" id="A0A4Y7Q7W1"/>
<organism evidence="2 3">
    <name type="scientific">Rickenella mellea</name>
    <dbReference type="NCBI Taxonomy" id="50990"/>
    <lineage>
        <taxon>Eukaryota</taxon>
        <taxon>Fungi</taxon>
        <taxon>Dikarya</taxon>
        <taxon>Basidiomycota</taxon>
        <taxon>Agaricomycotina</taxon>
        <taxon>Agaricomycetes</taxon>
        <taxon>Hymenochaetales</taxon>
        <taxon>Rickenellaceae</taxon>
        <taxon>Rickenella</taxon>
    </lineage>
</organism>
<keyword evidence="1" id="KW-0732">Signal</keyword>
<proteinExistence type="predicted"/>
<reference evidence="2 3" key="1">
    <citation type="submission" date="2018-06" db="EMBL/GenBank/DDBJ databases">
        <title>A transcriptomic atlas of mushroom development highlights an independent origin of complex multicellularity.</title>
        <authorList>
            <consortium name="DOE Joint Genome Institute"/>
            <person name="Krizsan K."/>
            <person name="Almasi E."/>
            <person name="Merenyi Z."/>
            <person name="Sahu N."/>
            <person name="Viragh M."/>
            <person name="Koszo T."/>
            <person name="Mondo S."/>
            <person name="Kiss B."/>
            <person name="Balint B."/>
            <person name="Kues U."/>
            <person name="Barry K."/>
            <person name="Hegedus J.C."/>
            <person name="Henrissat B."/>
            <person name="Johnson J."/>
            <person name="Lipzen A."/>
            <person name="Ohm R."/>
            <person name="Nagy I."/>
            <person name="Pangilinan J."/>
            <person name="Yan J."/>
            <person name="Xiong Y."/>
            <person name="Grigoriev I.V."/>
            <person name="Hibbett D.S."/>
            <person name="Nagy L.G."/>
        </authorList>
    </citation>
    <scope>NUCLEOTIDE SEQUENCE [LARGE SCALE GENOMIC DNA]</scope>
    <source>
        <strain evidence="2 3">SZMC22713</strain>
    </source>
</reference>
<dbReference type="EMBL" id="ML170171">
    <property type="protein sequence ID" value="TDL23212.1"/>
    <property type="molecule type" value="Genomic_DNA"/>
</dbReference>
<feature type="signal peptide" evidence="1">
    <location>
        <begin position="1"/>
        <end position="20"/>
    </location>
</feature>
<gene>
    <name evidence="2" type="ORF">BD410DRAFT_787529</name>
</gene>